<evidence type="ECO:0000313" key="1">
    <source>
        <dbReference type="EMBL" id="CAF4461619.1"/>
    </source>
</evidence>
<dbReference type="Proteomes" id="UP000663881">
    <property type="component" value="Unassembled WGS sequence"/>
</dbReference>
<proteinExistence type="predicted"/>
<accession>A0A820T7L7</accession>
<dbReference type="AlphaFoldDB" id="A0A820T7L7"/>
<organism evidence="1 2">
    <name type="scientific">Adineta steineri</name>
    <dbReference type="NCBI Taxonomy" id="433720"/>
    <lineage>
        <taxon>Eukaryota</taxon>
        <taxon>Metazoa</taxon>
        <taxon>Spiralia</taxon>
        <taxon>Gnathifera</taxon>
        <taxon>Rotifera</taxon>
        <taxon>Eurotatoria</taxon>
        <taxon>Bdelloidea</taxon>
        <taxon>Adinetida</taxon>
        <taxon>Adinetidae</taxon>
        <taxon>Adineta</taxon>
    </lineage>
</organism>
<feature type="non-terminal residue" evidence="1">
    <location>
        <position position="1"/>
    </location>
</feature>
<protein>
    <submittedName>
        <fullName evidence="1">Uncharacterized protein</fullName>
    </submittedName>
</protein>
<reference evidence="1" key="1">
    <citation type="submission" date="2021-02" db="EMBL/GenBank/DDBJ databases">
        <authorList>
            <person name="Nowell W R."/>
        </authorList>
    </citation>
    <scope>NUCLEOTIDE SEQUENCE</scope>
</reference>
<sequence length="38" mass="4654">ELVLPQRSPMLNLYQEEKCRRMECEKQAERLVKLKLIH</sequence>
<gene>
    <name evidence="1" type="ORF">OKA104_LOCUS54729</name>
</gene>
<evidence type="ECO:0000313" key="2">
    <source>
        <dbReference type="Proteomes" id="UP000663881"/>
    </source>
</evidence>
<name>A0A820T7L7_9BILA</name>
<dbReference type="EMBL" id="CAJOAY010037078">
    <property type="protein sequence ID" value="CAF4461619.1"/>
    <property type="molecule type" value="Genomic_DNA"/>
</dbReference>
<comment type="caution">
    <text evidence="1">The sequence shown here is derived from an EMBL/GenBank/DDBJ whole genome shotgun (WGS) entry which is preliminary data.</text>
</comment>